<dbReference type="EMBL" id="JACHFW010000006">
    <property type="protein sequence ID" value="MBB5264710.1"/>
    <property type="molecule type" value="Genomic_DNA"/>
</dbReference>
<keyword evidence="1" id="KW-0812">Transmembrane</keyword>
<evidence type="ECO:0000313" key="2">
    <source>
        <dbReference type="EMBL" id="MBB5264710.1"/>
    </source>
</evidence>
<sequence length="219" mass="24139">MRNLTGRGTTKNRNNGKDKGSLTVEALLFLIPFMCAFFTLINAARFVQTEMLIHHAITQTAKQISTYSYVLTKAGIAEKMQNSNRKSREFTSSVEGAMDSIENLGAVLGEPSELVDGVFSLIKSQGSQTVLTAVVGELSENSIENSIALISDDPDEYLRSLGVVDGLSGLNFSLSQWNTAEDGKMNIDIIVTYEMENAMFPQFNFGRYEFCQCASTLTW</sequence>
<accession>A0A7W8HBJ5</accession>
<comment type="caution">
    <text evidence="2">The sequence shown here is derived from an EMBL/GenBank/DDBJ whole genome shotgun (WGS) entry which is preliminary data.</text>
</comment>
<name>A0A7W8HBJ5_9FIRM</name>
<evidence type="ECO:0008006" key="4">
    <source>
        <dbReference type="Google" id="ProtNLM"/>
    </source>
</evidence>
<keyword evidence="3" id="KW-1185">Reference proteome</keyword>
<organism evidence="2 3">
    <name type="scientific">Catenibacillus scindens</name>
    <dbReference type="NCBI Taxonomy" id="673271"/>
    <lineage>
        <taxon>Bacteria</taxon>
        <taxon>Bacillati</taxon>
        <taxon>Bacillota</taxon>
        <taxon>Clostridia</taxon>
        <taxon>Lachnospirales</taxon>
        <taxon>Lachnospiraceae</taxon>
        <taxon>Catenibacillus</taxon>
    </lineage>
</organism>
<protein>
    <recommendedName>
        <fullName evidence="4">Pilus assembly protein</fullName>
    </recommendedName>
</protein>
<gene>
    <name evidence="2" type="ORF">HNP82_001838</name>
</gene>
<dbReference type="Proteomes" id="UP000543642">
    <property type="component" value="Unassembled WGS sequence"/>
</dbReference>
<evidence type="ECO:0000313" key="3">
    <source>
        <dbReference type="Proteomes" id="UP000543642"/>
    </source>
</evidence>
<keyword evidence="1" id="KW-0472">Membrane</keyword>
<feature type="transmembrane region" description="Helical" evidence="1">
    <location>
        <begin position="21"/>
        <end position="41"/>
    </location>
</feature>
<evidence type="ECO:0000256" key="1">
    <source>
        <dbReference type="SAM" id="Phobius"/>
    </source>
</evidence>
<dbReference type="RefSeq" id="WP_183773563.1">
    <property type="nucleotide sequence ID" value="NZ_JACHFW010000006.1"/>
</dbReference>
<keyword evidence="1" id="KW-1133">Transmembrane helix</keyword>
<dbReference type="AlphaFoldDB" id="A0A7W8HBJ5"/>
<proteinExistence type="predicted"/>
<reference evidence="2 3" key="1">
    <citation type="submission" date="2020-08" db="EMBL/GenBank/DDBJ databases">
        <title>Genomic Encyclopedia of Type Strains, Phase IV (KMG-IV): sequencing the most valuable type-strain genomes for metagenomic binning, comparative biology and taxonomic classification.</title>
        <authorList>
            <person name="Goeker M."/>
        </authorList>
    </citation>
    <scope>NUCLEOTIDE SEQUENCE [LARGE SCALE GENOMIC DNA]</scope>
    <source>
        <strain evidence="2 3">DSM 106146</strain>
    </source>
</reference>